<dbReference type="AlphaFoldDB" id="A0A6G0K790"/>
<name>A0A6G0K790_9STRA</name>
<protein>
    <recommendedName>
        <fullName evidence="2">DUF6570 domain-containing protein</fullName>
    </recommendedName>
</protein>
<feature type="domain" description="DUF6570" evidence="2">
    <location>
        <begin position="245"/>
        <end position="335"/>
    </location>
</feature>
<dbReference type="EMBL" id="QXFX01002305">
    <property type="protein sequence ID" value="KAE9078381.1"/>
    <property type="molecule type" value="Genomic_DNA"/>
</dbReference>
<dbReference type="Proteomes" id="UP000488956">
    <property type="component" value="Unassembled WGS sequence"/>
</dbReference>
<evidence type="ECO:0000259" key="2">
    <source>
        <dbReference type="Pfam" id="PF20209"/>
    </source>
</evidence>
<feature type="compositionally biased region" description="Basic and acidic residues" evidence="1">
    <location>
        <begin position="16"/>
        <end position="35"/>
    </location>
</feature>
<sequence>MMQRSNRAPDEWNAARGERGLLAEFKPGAERKQEQLDESTDSRAAARSTVHVVSSDSSSARREPVGPVERAFASVHIVKANICAGGEWLVPPKGDVKECSCVLTTRVRAGAEMGVLIARRATSARPKATRAVSDAQTGSCRSARPSPLRSSTVADEASASSSLNPSTLAGILAKVPPREALVHAPSLRFGSHRRDSNRQSDAIRQSRLEPATNSPSTTSCTAFLSEQSSAFEVSRNYCDNSLAKDSIPKFSIKNGFAIGTLPTHLADASLPERLITQPVSVVAVTRVMRGGAYRFIRSHCLAFDFAPAPAATLLPIQPDCISTYRVVLAGPFTTEHSHVIVDGIADNVIFEDADAEVCEMDAEHDRVGGVSDNNSDAVDADVVERRVVFMTAKLQRSTCAPSLTRRLNRVS</sequence>
<accession>A0A6G0K790</accession>
<dbReference type="Pfam" id="PF20209">
    <property type="entry name" value="DUF6570"/>
    <property type="match status" value="1"/>
</dbReference>
<evidence type="ECO:0000313" key="4">
    <source>
        <dbReference type="Proteomes" id="UP000488956"/>
    </source>
</evidence>
<dbReference type="InterPro" id="IPR046700">
    <property type="entry name" value="DUF6570"/>
</dbReference>
<feature type="compositionally biased region" description="Polar residues" evidence="1">
    <location>
        <begin position="148"/>
        <end position="163"/>
    </location>
</feature>
<feature type="compositionally biased region" description="Low complexity" evidence="1">
    <location>
        <begin position="48"/>
        <end position="58"/>
    </location>
</feature>
<evidence type="ECO:0000256" key="1">
    <source>
        <dbReference type="SAM" id="MobiDB-lite"/>
    </source>
</evidence>
<evidence type="ECO:0000313" key="3">
    <source>
        <dbReference type="EMBL" id="KAE9078381.1"/>
    </source>
</evidence>
<proteinExistence type="predicted"/>
<reference evidence="3 4" key="1">
    <citation type="submission" date="2018-09" db="EMBL/GenBank/DDBJ databases">
        <title>Genomic investigation of the strawberry pathogen Phytophthora fragariae indicates pathogenicity is determined by transcriptional variation in three key races.</title>
        <authorList>
            <person name="Adams T.M."/>
            <person name="Armitage A.D."/>
            <person name="Sobczyk M.K."/>
            <person name="Bates H.J."/>
            <person name="Dunwell J.M."/>
            <person name="Nellist C.F."/>
            <person name="Harrison R.J."/>
        </authorList>
    </citation>
    <scope>NUCLEOTIDE SEQUENCE [LARGE SCALE GENOMIC DNA]</scope>
    <source>
        <strain evidence="3 4">ONT-3</strain>
    </source>
</reference>
<feature type="region of interest" description="Disordered" evidence="1">
    <location>
        <begin position="184"/>
        <end position="219"/>
    </location>
</feature>
<feature type="region of interest" description="Disordered" evidence="1">
    <location>
        <begin position="121"/>
        <end position="163"/>
    </location>
</feature>
<feature type="region of interest" description="Disordered" evidence="1">
    <location>
        <begin position="1"/>
        <end position="62"/>
    </location>
</feature>
<comment type="caution">
    <text evidence="3">The sequence shown here is derived from an EMBL/GenBank/DDBJ whole genome shotgun (WGS) entry which is preliminary data.</text>
</comment>
<organism evidence="3 4">
    <name type="scientific">Phytophthora fragariae</name>
    <dbReference type="NCBI Taxonomy" id="53985"/>
    <lineage>
        <taxon>Eukaryota</taxon>
        <taxon>Sar</taxon>
        <taxon>Stramenopiles</taxon>
        <taxon>Oomycota</taxon>
        <taxon>Peronosporomycetes</taxon>
        <taxon>Peronosporales</taxon>
        <taxon>Peronosporaceae</taxon>
        <taxon>Phytophthora</taxon>
    </lineage>
</organism>
<gene>
    <name evidence="3" type="ORF">PF010_g23147</name>
</gene>